<reference evidence="3" key="1">
    <citation type="submission" date="2016-04" db="EMBL/GenBank/DDBJ databases">
        <authorList>
            <person name="Ray J."/>
            <person name="Price M."/>
            <person name="Deutschbauer A."/>
        </authorList>
    </citation>
    <scope>NUCLEOTIDE SEQUENCE [LARGE SCALE GENOMIC DNA]</scope>
    <source>
        <strain evidence="3">FW300-N2E2</strain>
    </source>
</reference>
<reference evidence="2 3" key="2">
    <citation type="journal article" date="2018" name="Nature">
        <title>Mutant phenotypes for thousands of bacterial genes of unknown function.</title>
        <authorList>
            <person name="Price M.N."/>
            <person name="Wetmore K.M."/>
            <person name="Waters R.J."/>
            <person name="Callaghan M."/>
            <person name="Ray J."/>
            <person name="Liu H."/>
            <person name="Kuehl J.V."/>
            <person name="Melnyk R.A."/>
            <person name="Lamson J.S."/>
            <person name="Suh Y."/>
            <person name="Carlson H.K."/>
            <person name="Esquivel Z."/>
            <person name="Sadeeshkumar H."/>
            <person name="Chakraborty R."/>
            <person name="Zane G.M."/>
            <person name="Rubin B.E."/>
            <person name="Wall J.D."/>
            <person name="Visel A."/>
            <person name="Bristow J."/>
            <person name="Blow M.J."/>
            <person name="Arkin A.P."/>
            <person name="Deutschbauer A.M."/>
        </authorList>
    </citation>
    <scope>NUCLEOTIDE SEQUENCE [LARGE SCALE GENOMIC DNA]</scope>
    <source>
        <strain evidence="2 3">FW300-N2E2</strain>
    </source>
</reference>
<dbReference type="Proteomes" id="UP000076083">
    <property type="component" value="Chromosome"/>
</dbReference>
<dbReference type="EMBL" id="CP015225">
    <property type="protein sequence ID" value="AMZ70745.1"/>
    <property type="molecule type" value="Genomic_DNA"/>
</dbReference>
<dbReference type="InterPro" id="IPR002711">
    <property type="entry name" value="HNH"/>
</dbReference>
<dbReference type="AlphaFoldDB" id="A0A159ZTE4"/>
<dbReference type="Gene3D" id="1.10.30.50">
    <property type="match status" value="1"/>
</dbReference>
<protein>
    <submittedName>
        <fullName evidence="2">Restriction endonuclease</fullName>
    </submittedName>
</protein>
<evidence type="ECO:0000259" key="1">
    <source>
        <dbReference type="Pfam" id="PF01844"/>
    </source>
</evidence>
<evidence type="ECO:0000313" key="2">
    <source>
        <dbReference type="EMBL" id="AMZ70745.1"/>
    </source>
</evidence>
<evidence type="ECO:0000313" key="3">
    <source>
        <dbReference type="Proteomes" id="UP000076083"/>
    </source>
</evidence>
<gene>
    <name evidence="2" type="ORF">TK06_06400</name>
</gene>
<dbReference type="RefSeq" id="WP_063321335.1">
    <property type="nucleotide sequence ID" value="NZ_CP015225.1"/>
</dbReference>
<dbReference type="GO" id="GO:0004519">
    <property type="term" value="F:endonuclease activity"/>
    <property type="evidence" value="ECO:0007669"/>
    <property type="project" value="UniProtKB-KW"/>
</dbReference>
<dbReference type="GO" id="GO:0008270">
    <property type="term" value="F:zinc ion binding"/>
    <property type="evidence" value="ECO:0007669"/>
    <property type="project" value="InterPro"/>
</dbReference>
<keyword evidence="2" id="KW-0540">Nuclease</keyword>
<proteinExistence type="predicted"/>
<dbReference type="Pfam" id="PF01844">
    <property type="entry name" value="HNH"/>
    <property type="match status" value="1"/>
</dbReference>
<keyword evidence="2" id="KW-0378">Hydrolase</keyword>
<accession>A0A159ZTE4</accession>
<dbReference type="GO" id="GO:0003676">
    <property type="term" value="F:nucleic acid binding"/>
    <property type="evidence" value="ECO:0007669"/>
    <property type="project" value="InterPro"/>
</dbReference>
<organism evidence="2 3">
    <name type="scientific">Pseudomonas fluorescens</name>
    <dbReference type="NCBI Taxonomy" id="294"/>
    <lineage>
        <taxon>Bacteria</taxon>
        <taxon>Pseudomonadati</taxon>
        <taxon>Pseudomonadota</taxon>
        <taxon>Gammaproteobacteria</taxon>
        <taxon>Pseudomonadales</taxon>
        <taxon>Pseudomonadaceae</taxon>
        <taxon>Pseudomonas</taxon>
    </lineage>
</organism>
<keyword evidence="2" id="KW-0255">Endonuclease</keyword>
<name>A0A159ZTE4_PSEFL</name>
<sequence length="117" mass="13630">MAHKSVIKHRFAAFDRQGGRCYYCGFQMWRDTPEAFARRHGLSLRQARHFQCTAEHLVARQDGGRDTQSNIAAACQWCNQRRHKRKDAPEPQEYKALVEKRLSKGGWHPLQTGPHLF</sequence>
<feature type="domain" description="HNH" evidence="1">
    <location>
        <begin position="51"/>
        <end position="85"/>
    </location>
</feature>